<name>A0A9C6XR63_FRAOC</name>
<keyword evidence="1" id="KW-1185">Reference proteome</keyword>
<proteinExistence type="predicted"/>
<organism evidence="1 2">
    <name type="scientific">Frankliniella occidentalis</name>
    <name type="common">Western flower thrips</name>
    <name type="synonym">Euthrips occidentalis</name>
    <dbReference type="NCBI Taxonomy" id="133901"/>
    <lineage>
        <taxon>Eukaryota</taxon>
        <taxon>Metazoa</taxon>
        <taxon>Ecdysozoa</taxon>
        <taxon>Arthropoda</taxon>
        <taxon>Hexapoda</taxon>
        <taxon>Insecta</taxon>
        <taxon>Pterygota</taxon>
        <taxon>Neoptera</taxon>
        <taxon>Paraneoptera</taxon>
        <taxon>Thysanoptera</taxon>
        <taxon>Terebrantia</taxon>
        <taxon>Thripoidea</taxon>
        <taxon>Thripidae</taxon>
        <taxon>Frankliniella</taxon>
    </lineage>
</organism>
<reference evidence="2" key="1">
    <citation type="submission" date="2025-08" db="UniProtKB">
        <authorList>
            <consortium name="RefSeq"/>
        </authorList>
    </citation>
    <scope>IDENTIFICATION</scope>
    <source>
        <tissue evidence="2">Whole organism</tissue>
    </source>
</reference>
<dbReference type="RefSeq" id="XP_052128099.1">
    <property type="nucleotide sequence ID" value="XM_052272139.1"/>
</dbReference>
<dbReference type="Proteomes" id="UP000504606">
    <property type="component" value="Unplaced"/>
</dbReference>
<gene>
    <name evidence="2" type="primary">LOC127750439</name>
</gene>
<accession>A0A9C6XR63</accession>
<dbReference type="GeneID" id="127750439"/>
<dbReference type="AlphaFoldDB" id="A0A9C6XR63"/>
<evidence type="ECO:0000313" key="2">
    <source>
        <dbReference type="RefSeq" id="XP_052128099.1"/>
    </source>
</evidence>
<sequence>MAAGPQRTLIRTRSLSWSLAFVTVYFLRVWMEVSLRQTAVTRLLFQEISGITSIVLSVKFFASRVTDVIELFGQMKTIAHCLEENRAPQKQRSMSNPARISHRVAEFNSILTALHLTELIVVLDLLRSTK</sequence>
<protein>
    <submittedName>
        <fullName evidence="2">Uncharacterized protein LOC127750439</fullName>
    </submittedName>
</protein>
<dbReference type="KEGG" id="foc:127750439"/>
<evidence type="ECO:0000313" key="1">
    <source>
        <dbReference type="Proteomes" id="UP000504606"/>
    </source>
</evidence>